<protein>
    <submittedName>
        <fullName evidence="2">Gustatory receptor</fullName>
    </submittedName>
</protein>
<accession>A0AC34R2T1</accession>
<reference evidence="2" key="1">
    <citation type="submission" date="2022-11" db="UniProtKB">
        <authorList>
            <consortium name="WormBaseParasite"/>
        </authorList>
    </citation>
    <scope>IDENTIFICATION</scope>
</reference>
<dbReference type="WBParaSite" id="JU765_v2.g2840.t2">
    <property type="protein sequence ID" value="JU765_v2.g2840.t2"/>
    <property type="gene ID" value="JU765_v2.g2840"/>
</dbReference>
<name>A0AC34R2T1_9BILA</name>
<sequence length="550" mass="63942">MALLGFHIVVTLIALTLFSKLKSRFSFCHALVVKGLHYFAPPSTYELREIAGRKFPEKKRRKNIDENEPFNIPKDSEFRILRILMQPNHLDGVPFYENLCFIFDYLVFTLSVFSISETFLYFFPENKDTNVSIVWLFLATAFLIHVLVKLTASNFASADVADERNLIVSFCAVSFLFCTVFTIWCDKFLDIGFENGFHSFTKIVAEFLREQEFYALSDYGTKSPILAYVTFSVMFSALSSMLLFPSLRYSTMYIQATHDVGKLTQFFLHITFLMPVVILSMFTKPVRNQFVNEKYPYITDYRYELTRIILIFVWAFFRFFLHITFLMPVVILSMFTKPVRNQFVSEKYPYITDYRYELTRIILIFVWASFRLVFAKPHLQAFLNTAEKKIIALRKESGYIKSDQLQKMIIRYAQYFCAAALQYFIPVFLTLILTLLLKKSGYIKSDQLQKMVIRYAQYFCAAALQYFIPVFLTLILTLLLKSLGNIDAMAVQEVAEMEDSISSSAADLKILLNFTAQKALWSYCVVMMLMINSTLSVFGTVYSYNFVLSS</sequence>
<proteinExistence type="predicted"/>
<evidence type="ECO:0000313" key="1">
    <source>
        <dbReference type="Proteomes" id="UP000887576"/>
    </source>
</evidence>
<evidence type="ECO:0000313" key="2">
    <source>
        <dbReference type="WBParaSite" id="JU765_v2.g2840.t2"/>
    </source>
</evidence>
<dbReference type="Proteomes" id="UP000887576">
    <property type="component" value="Unplaced"/>
</dbReference>
<organism evidence="1 2">
    <name type="scientific">Panagrolaimus sp. JU765</name>
    <dbReference type="NCBI Taxonomy" id="591449"/>
    <lineage>
        <taxon>Eukaryota</taxon>
        <taxon>Metazoa</taxon>
        <taxon>Ecdysozoa</taxon>
        <taxon>Nematoda</taxon>
        <taxon>Chromadorea</taxon>
        <taxon>Rhabditida</taxon>
        <taxon>Tylenchina</taxon>
        <taxon>Panagrolaimomorpha</taxon>
        <taxon>Panagrolaimoidea</taxon>
        <taxon>Panagrolaimidae</taxon>
        <taxon>Panagrolaimus</taxon>
    </lineage>
</organism>